<dbReference type="InterPro" id="IPR014710">
    <property type="entry name" value="RmlC-like_jellyroll"/>
</dbReference>
<evidence type="ECO:0000313" key="2">
    <source>
        <dbReference type="EMBL" id="AZG75700.1"/>
    </source>
</evidence>
<name>A0A3G8M3V4_9HYPH</name>
<dbReference type="PANTHER" id="PTHR10217:SF435">
    <property type="entry name" value="POTASSIUM VOLTAGE-GATED CHANNEL PROTEIN EAG"/>
    <property type="match status" value="1"/>
</dbReference>
<dbReference type="GO" id="GO:0005886">
    <property type="term" value="C:plasma membrane"/>
    <property type="evidence" value="ECO:0007669"/>
    <property type="project" value="TreeGrafter"/>
</dbReference>
<evidence type="ECO:0000259" key="1">
    <source>
        <dbReference type="PROSITE" id="PS50042"/>
    </source>
</evidence>
<dbReference type="SMART" id="SM00100">
    <property type="entry name" value="cNMP"/>
    <property type="match status" value="1"/>
</dbReference>
<dbReference type="GO" id="GO:0005249">
    <property type="term" value="F:voltage-gated potassium channel activity"/>
    <property type="evidence" value="ECO:0007669"/>
    <property type="project" value="TreeGrafter"/>
</dbReference>
<dbReference type="RefSeq" id="WP_124737564.1">
    <property type="nucleotide sequence ID" value="NZ_CP034086.1"/>
</dbReference>
<dbReference type="Gene3D" id="2.60.120.10">
    <property type="entry name" value="Jelly Rolls"/>
    <property type="match status" value="1"/>
</dbReference>
<protein>
    <submittedName>
        <fullName evidence="2">Cyclic nucleotide-binding domain-containing protein</fullName>
    </submittedName>
</protein>
<proteinExistence type="predicted"/>
<dbReference type="InterPro" id="IPR000595">
    <property type="entry name" value="cNMP-bd_dom"/>
</dbReference>
<dbReference type="PROSITE" id="PS50042">
    <property type="entry name" value="CNMP_BINDING_3"/>
    <property type="match status" value="1"/>
</dbReference>
<dbReference type="Proteomes" id="UP000273982">
    <property type="component" value="Chromosome"/>
</dbReference>
<dbReference type="EMBL" id="CP034086">
    <property type="protein sequence ID" value="AZG75700.1"/>
    <property type="molecule type" value="Genomic_DNA"/>
</dbReference>
<feature type="domain" description="Cyclic nucleotide-binding" evidence="1">
    <location>
        <begin position="15"/>
        <end position="116"/>
    </location>
</feature>
<sequence length="156" mass="17099">MTLDDDIDNLARIPLFSIFEPNALRMLALSAETRLLRAGDVLFRRGEISDGGYVLTLGSIALTAANDGRPRSKIVRPWTLIGETALLAPSTRPAGAIAQEPATVLKILRPLFHLILEQHPATAARVRDFFRCRLLDFIHDIGAEASASDRDVGRLT</sequence>
<dbReference type="KEGG" id="mros:EHO51_02505"/>
<dbReference type="PANTHER" id="PTHR10217">
    <property type="entry name" value="VOLTAGE AND LIGAND GATED POTASSIUM CHANNEL"/>
    <property type="match status" value="1"/>
</dbReference>
<organism evidence="2 3">
    <name type="scientific">Methylocystis rosea</name>
    <dbReference type="NCBI Taxonomy" id="173366"/>
    <lineage>
        <taxon>Bacteria</taxon>
        <taxon>Pseudomonadati</taxon>
        <taxon>Pseudomonadota</taxon>
        <taxon>Alphaproteobacteria</taxon>
        <taxon>Hyphomicrobiales</taxon>
        <taxon>Methylocystaceae</taxon>
        <taxon>Methylocystis</taxon>
    </lineage>
</organism>
<dbReference type="SUPFAM" id="SSF51206">
    <property type="entry name" value="cAMP-binding domain-like"/>
    <property type="match status" value="1"/>
</dbReference>
<gene>
    <name evidence="2" type="ORF">EHO51_02505</name>
</gene>
<reference evidence="2 3" key="1">
    <citation type="submission" date="2018-11" db="EMBL/GenBank/DDBJ databases">
        <title>Genome squencing of methanotrophic bacteria isolated from alkaline groundwater in Korea.</title>
        <authorList>
            <person name="Nguyen L.N."/>
        </authorList>
    </citation>
    <scope>NUCLEOTIDE SEQUENCE [LARGE SCALE GENOMIC DNA]</scope>
    <source>
        <strain evidence="2 3">GW6</strain>
    </source>
</reference>
<dbReference type="Pfam" id="PF00027">
    <property type="entry name" value="cNMP_binding"/>
    <property type="match status" value="1"/>
</dbReference>
<dbReference type="CDD" id="cd00038">
    <property type="entry name" value="CAP_ED"/>
    <property type="match status" value="1"/>
</dbReference>
<dbReference type="InterPro" id="IPR018490">
    <property type="entry name" value="cNMP-bd_dom_sf"/>
</dbReference>
<dbReference type="AlphaFoldDB" id="A0A3G8M3V4"/>
<dbReference type="InterPro" id="IPR050818">
    <property type="entry name" value="KCNH_animal-type"/>
</dbReference>
<accession>A0A3G8M3V4</accession>
<dbReference type="GO" id="GO:0042391">
    <property type="term" value="P:regulation of membrane potential"/>
    <property type="evidence" value="ECO:0007669"/>
    <property type="project" value="TreeGrafter"/>
</dbReference>
<evidence type="ECO:0000313" key="3">
    <source>
        <dbReference type="Proteomes" id="UP000273982"/>
    </source>
</evidence>